<dbReference type="RefSeq" id="WP_107019212.1">
    <property type="nucleotide sequence ID" value="NZ_KZ679047.1"/>
</dbReference>
<dbReference type="PANTHER" id="PTHR43582">
    <property type="entry name" value="LINEARMYCIN RESISTANCE ATP-BINDING PROTEIN LNRL"/>
    <property type="match status" value="1"/>
</dbReference>
<evidence type="ECO:0000256" key="2">
    <source>
        <dbReference type="ARBA" id="ARBA00022741"/>
    </source>
</evidence>
<proteinExistence type="inferred from homology"/>
<dbReference type="OrthoDB" id="9804819at2"/>
<dbReference type="InterPro" id="IPR003593">
    <property type="entry name" value="AAA+_ATPase"/>
</dbReference>
<protein>
    <submittedName>
        <fullName evidence="6">ABC transporter ATP-binding protein</fullName>
    </submittedName>
</protein>
<evidence type="ECO:0000256" key="3">
    <source>
        <dbReference type="ARBA" id="ARBA00022840"/>
    </source>
</evidence>
<dbReference type="InterPro" id="IPR027417">
    <property type="entry name" value="P-loop_NTPase"/>
</dbReference>
<accession>A0A2P8Q2W4</accession>
<dbReference type="GO" id="GO:0043215">
    <property type="term" value="P:daunorubicin transport"/>
    <property type="evidence" value="ECO:0007669"/>
    <property type="project" value="InterPro"/>
</dbReference>
<sequence>MTPSGTGAVIRTEGLRKAYGDIEAVAGLDLAVPAGEIFGFLGPNGAGKSTTISMLCTLSRPTSGRAEVAGHDIVREPAAVRRSIGLVFQETTLDRELTVEENLRFQADLFDMPRRTARDRIGHLLELVDLADRRNAMVRTLSGGMQRRLEIARGLLHSPRVLFLDEPTTGLDPQTRGAIWEYLLRLPREDGVTIFLTTHHLAEAEHCGRLAIMDNGKLLVEDTPALLKAVIASDLVEIRTGDDTAAAQAIRTRFGLDATASAAGLRFRVADGAAFVPRLCSELTVPIHSVTVTPPTLDDVFLHYTGRPIRDAGGPGPTLSAGPRR</sequence>
<dbReference type="InterPro" id="IPR017871">
    <property type="entry name" value="ABC_transporter-like_CS"/>
</dbReference>
<feature type="domain" description="ABC transporter" evidence="5">
    <location>
        <begin position="10"/>
        <end position="240"/>
    </location>
</feature>
<evidence type="ECO:0000313" key="6">
    <source>
        <dbReference type="EMBL" id="PSM40589.1"/>
    </source>
</evidence>
<evidence type="ECO:0000256" key="1">
    <source>
        <dbReference type="ARBA" id="ARBA00004413"/>
    </source>
</evidence>
<dbReference type="InterPro" id="IPR003439">
    <property type="entry name" value="ABC_transporter-like_ATP-bd"/>
</dbReference>
<comment type="similarity">
    <text evidence="4">Belongs to the ABC transporter superfamily. Drug exporter-1 (DrugE1) (TC 3.A.1.105) family.</text>
</comment>
<dbReference type="NCBIfam" id="TIGR01188">
    <property type="entry name" value="drrA"/>
    <property type="match status" value="1"/>
</dbReference>
<keyword evidence="3 6" id="KW-0067">ATP-binding</keyword>
<evidence type="ECO:0000256" key="4">
    <source>
        <dbReference type="ARBA" id="ARBA00049985"/>
    </source>
</evidence>
<evidence type="ECO:0000259" key="5">
    <source>
        <dbReference type="PROSITE" id="PS50893"/>
    </source>
</evidence>
<dbReference type="PROSITE" id="PS00211">
    <property type="entry name" value="ABC_TRANSPORTER_1"/>
    <property type="match status" value="1"/>
</dbReference>
<dbReference type="GO" id="GO:0005886">
    <property type="term" value="C:plasma membrane"/>
    <property type="evidence" value="ECO:0007669"/>
    <property type="project" value="UniProtKB-SubCell"/>
</dbReference>
<organism evidence="6 7">
    <name type="scientific">Streptomyces dioscori</name>
    <dbReference type="NCBI Taxonomy" id="2109333"/>
    <lineage>
        <taxon>Bacteria</taxon>
        <taxon>Bacillati</taxon>
        <taxon>Actinomycetota</taxon>
        <taxon>Actinomycetes</taxon>
        <taxon>Kitasatosporales</taxon>
        <taxon>Streptomycetaceae</taxon>
        <taxon>Streptomyces</taxon>
        <taxon>Streptomyces aurantiacus group</taxon>
    </lineage>
</organism>
<dbReference type="InterPro" id="IPR005894">
    <property type="entry name" value="DrrA"/>
</dbReference>
<keyword evidence="7" id="KW-1185">Reference proteome</keyword>
<dbReference type="SMART" id="SM00382">
    <property type="entry name" value="AAA"/>
    <property type="match status" value="1"/>
</dbReference>
<dbReference type="Proteomes" id="UP000240429">
    <property type="component" value="Unassembled WGS sequence"/>
</dbReference>
<dbReference type="Gene3D" id="3.40.50.300">
    <property type="entry name" value="P-loop containing nucleotide triphosphate hydrolases"/>
    <property type="match status" value="1"/>
</dbReference>
<dbReference type="PROSITE" id="PS50893">
    <property type="entry name" value="ABC_TRANSPORTER_2"/>
    <property type="match status" value="1"/>
</dbReference>
<gene>
    <name evidence="6" type="ORF">C6Y14_25905</name>
</gene>
<dbReference type="SUPFAM" id="SSF52540">
    <property type="entry name" value="P-loop containing nucleoside triphosphate hydrolases"/>
    <property type="match status" value="1"/>
</dbReference>
<comment type="subcellular location">
    <subcellularLocation>
        <location evidence="1">Cell membrane</location>
        <topology evidence="1">Peripheral membrane protein</topology>
        <orientation evidence="1">Cytoplasmic side</orientation>
    </subcellularLocation>
</comment>
<reference evidence="6 7" key="1">
    <citation type="submission" date="2018-03" db="EMBL/GenBank/DDBJ databases">
        <title>Streptomyces dioscori sp. nov., a novel endophytic actinobacterium isolated from bulbil of Dioscorea bulbifera L.</title>
        <authorList>
            <person name="Zhikuan W."/>
        </authorList>
    </citation>
    <scope>NUCLEOTIDE SEQUENCE [LARGE SCALE GENOMIC DNA]</scope>
    <source>
        <strain evidence="6 7">A217</strain>
    </source>
</reference>
<comment type="caution">
    <text evidence="6">The sequence shown here is derived from an EMBL/GenBank/DDBJ whole genome shotgun (WGS) entry which is preliminary data.</text>
</comment>
<name>A0A2P8Q2W4_9ACTN</name>
<dbReference type="GO" id="GO:0005524">
    <property type="term" value="F:ATP binding"/>
    <property type="evidence" value="ECO:0007669"/>
    <property type="project" value="UniProtKB-KW"/>
</dbReference>
<dbReference type="Pfam" id="PF00005">
    <property type="entry name" value="ABC_tran"/>
    <property type="match status" value="1"/>
</dbReference>
<dbReference type="PANTHER" id="PTHR43582:SF5">
    <property type="entry name" value="ABC TRANSPORTER"/>
    <property type="match status" value="1"/>
</dbReference>
<keyword evidence="2" id="KW-0547">Nucleotide-binding</keyword>
<dbReference type="GO" id="GO:0016887">
    <property type="term" value="F:ATP hydrolysis activity"/>
    <property type="evidence" value="ECO:0007669"/>
    <property type="project" value="InterPro"/>
</dbReference>
<dbReference type="EMBL" id="PYBJ01000018">
    <property type="protein sequence ID" value="PSM40589.1"/>
    <property type="molecule type" value="Genomic_DNA"/>
</dbReference>
<dbReference type="AlphaFoldDB" id="A0A2P8Q2W4"/>
<dbReference type="GO" id="GO:1900753">
    <property type="term" value="P:doxorubicin transport"/>
    <property type="evidence" value="ECO:0007669"/>
    <property type="project" value="InterPro"/>
</dbReference>
<evidence type="ECO:0000313" key="7">
    <source>
        <dbReference type="Proteomes" id="UP000240429"/>
    </source>
</evidence>